<name>Q7NMM8_GLOVI</name>
<accession>Q7NMM8</accession>
<dbReference type="EnsemblBacteria" id="BAC88678">
    <property type="protein sequence ID" value="BAC88678"/>
    <property type="gene ID" value="BAC88678"/>
</dbReference>
<feature type="domain" description="DUF2231" evidence="2">
    <location>
        <begin position="19"/>
        <end position="157"/>
    </location>
</feature>
<keyword evidence="1" id="KW-1133">Transmembrane helix</keyword>
<keyword evidence="1" id="KW-0812">Transmembrane</keyword>
<proteinExistence type="predicted"/>
<keyword evidence="4" id="KW-1185">Reference proteome</keyword>
<evidence type="ECO:0000259" key="2">
    <source>
        <dbReference type="Pfam" id="PF09990"/>
    </source>
</evidence>
<evidence type="ECO:0000313" key="3">
    <source>
        <dbReference type="EMBL" id="BAC88678.1"/>
    </source>
</evidence>
<sequence length="168" mass="18508">MFDIKLNEYGLPYPEIIGSAIHPIIVHFVIATVIASVLFDFIGYFGRKPSFHNVGWYNLVVACAAVIGAIIFGQIEAGLAHQSNAMQPVLAWHTIIGWSLGALILIMAAWRGVARYRDPNRLNPAYLGLSLLVVGTVFYQVFLGTQLVWTYGIHVKPVVEATTARTQP</sequence>
<dbReference type="InterPro" id="IPR019251">
    <property type="entry name" value="DUF2231_TM"/>
</dbReference>
<feature type="transmembrane region" description="Helical" evidence="1">
    <location>
        <begin position="20"/>
        <end position="42"/>
    </location>
</feature>
<dbReference type="HOGENOM" id="CLU_107155_5_1_3"/>
<gene>
    <name evidence="3" type="ordered locus">glr0737</name>
</gene>
<evidence type="ECO:0000256" key="1">
    <source>
        <dbReference type="SAM" id="Phobius"/>
    </source>
</evidence>
<feature type="transmembrane region" description="Helical" evidence="1">
    <location>
        <begin position="54"/>
        <end position="75"/>
    </location>
</feature>
<dbReference type="InParanoid" id="Q7NMM8"/>
<dbReference type="PhylomeDB" id="Q7NMM8"/>
<organism evidence="3 4">
    <name type="scientific">Gloeobacter violaceus (strain ATCC 29082 / PCC 7421)</name>
    <dbReference type="NCBI Taxonomy" id="251221"/>
    <lineage>
        <taxon>Bacteria</taxon>
        <taxon>Bacillati</taxon>
        <taxon>Cyanobacteriota</taxon>
        <taxon>Cyanophyceae</taxon>
        <taxon>Gloeobacterales</taxon>
        <taxon>Gloeobacteraceae</taxon>
        <taxon>Gloeobacter</taxon>
    </lineage>
</organism>
<dbReference type="KEGG" id="gvi:glr0737"/>
<reference evidence="3 4" key="1">
    <citation type="journal article" date="2003" name="DNA Res.">
        <title>Complete genome structure of Gloeobacter violaceus PCC 7421, a cyanobacterium that lacks thylakoids.</title>
        <authorList>
            <person name="Nakamura Y."/>
            <person name="Kaneko T."/>
            <person name="Sato S."/>
            <person name="Mimuro M."/>
            <person name="Miyashita H."/>
            <person name="Tsuchiya T."/>
            <person name="Sasamoto S."/>
            <person name="Watanabe A."/>
            <person name="Kawashima K."/>
            <person name="Kishida Y."/>
            <person name="Kiyokawa C."/>
            <person name="Kohara M."/>
            <person name="Matsumoto M."/>
            <person name="Matsuno A."/>
            <person name="Nakazaki N."/>
            <person name="Shimpo S."/>
            <person name="Takeuchi C."/>
            <person name="Yamada M."/>
            <person name="Tabata S."/>
        </authorList>
    </citation>
    <scope>NUCLEOTIDE SEQUENCE [LARGE SCALE GENOMIC DNA]</scope>
    <source>
        <strain evidence="4">ATCC 29082 / PCC 7421</strain>
    </source>
</reference>
<reference evidence="3 4" key="2">
    <citation type="journal article" date="2003" name="DNA Res.">
        <title>Complete genome structure of Gloeobacter violaceus PCC 7421, a cyanobacterium that lacks thylakoids (supplement).</title>
        <authorList>
            <person name="Nakamura Y."/>
            <person name="Kaneko T."/>
            <person name="Sato S."/>
            <person name="Mimuro M."/>
            <person name="Miyashita H."/>
            <person name="Tsuchiya T."/>
            <person name="Sasamoto S."/>
            <person name="Watanabe A."/>
            <person name="Kawashima K."/>
            <person name="Kishida Y."/>
            <person name="Kiyokawa C."/>
            <person name="Kohara M."/>
            <person name="Matsumoto M."/>
            <person name="Matsuno A."/>
            <person name="Nakazaki N."/>
            <person name="Shimpo S."/>
            <person name="Takeuchi C."/>
            <person name="Yamada M."/>
            <person name="Tabata S."/>
        </authorList>
    </citation>
    <scope>NUCLEOTIDE SEQUENCE [LARGE SCALE GENOMIC DNA]</scope>
    <source>
        <strain evidence="4">ATCC 29082 / PCC 7421</strain>
    </source>
</reference>
<dbReference type="eggNOG" id="COG4244">
    <property type="taxonomic scope" value="Bacteria"/>
</dbReference>
<dbReference type="Pfam" id="PF09990">
    <property type="entry name" value="DUF2231"/>
    <property type="match status" value="1"/>
</dbReference>
<dbReference type="RefSeq" id="WP_011140739.1">
    <property type="nucleotide sequence ID" value="NC_005125.1"/>
</dbReference>
<dbReference type="Proteomes" id="UP000000557">
    <property type="component" value="Chromosome"/>
</dbReference>
<dbReference type="EMBL" id="BA000045">
    <property type="protein sequence ID" value="BAC88678.1"/>
    <property type="molecule type" value="Genomic_DNA"/>
</dbReference>
<protein>
    <submittedName>
        <fullName evidence="3">Glr0737 protein</fullName>
    </submittedName>
</protein>
<dbReference type="OrthoDB" id="511427at2"/>
<feature type="transmembrane region" description="Helical" evidence="1">
    <location>
        <begin position="125"/>
        <end position="142"/>
    </location>
</feature>
<feature type="transmembrane region" description="Helical" evidence="1">
    <location>
        <begin position="95"/>
        <end position="113"/>
    </location>
</feature>
<dbReference type="STRING" id="251221.gene:10758213"/>
<evidence type="ECO:0000313" key="4">
    <source>
        <dbReference type="Proteomes" id="UP000000557"/>
    </source>
</evidence>
<dbReference type="AlphaFoldDB" id="Q7NMM8"/>
<keyword evidence="1" id="KW-0472">Membrane</keyword>